<feature type="compositionally biased region" description="Basic and acidic residues" evidence="1">
    <location>
        <begin position="20"/>
        <end position="41"/>
    </location>
</feature>
<evidence type="ECO:0000256" key="1">
    <source>
        <dbReference type="SAM" id="MobiDB-lite"/>
    </source>
</evidence>
<feature type="region of interest" description="Disordered" evidence="1">
    <location>
        <begin position="1"/>
        <end position="66"/>
    </location>
</feature>
<accession>A0ABT1Z6U6</accession>
<feature type="compositionally biased region" description="Basic and acidic residues" evidence="1">
    <location>
        <begin position="1"/>
        <end position="10"/>
    </location>
</feature>
<dbReference type="Proteomes" id="UP001204320">
    <property type="component" value="Unassembled WGS sequence"/>
</dbReference>
<feature type="compositionally biased region" description="Low complexity" evidence="1">
    <location>
        <begin position="267"/>
        <end position="286"/>
    </location>
</feature>
<feature type="transmembrane region" description="Helical" evidence="2">
    <location>
        <begin position="76"/>
        <end position="97"/>
    </location>
</feature>
<keyword evidence="2" id="KW-0812">Transmembrane</keyword>
<dbReference type="RefSeq" id="WP_258498602.1">
    <property type="nucleotide sequence ID" value="NZ_JANSKA010000001.1"/>
</dbReference>
<keyword evidence="2" id="KW-1133">Transmembrane helix</keyword>
<gene>
    <name evidence="3" type="ORF">NVS32_03125</name>
</gene>
<feature type="region of interest" description="Disordered" evidence="1">
    <location>
        <begin position="265"/>
        <end position="292"/>
    </location>
</feature>
<keyword evidence="2" id="KW-0472">Membrane</keyword>
<protein>
    <submittedName>
        <fullName evidence="3">Uncharacterized protein</fullName>
    </submittedName>
</protein>
<proteinExistence type="predicted"/>
<evidence type="ECO:0000313" key="4">
    <source>
        <dbReference type="Proteomes" id="UP001204320"/>
    </source>
</evidence>
<comment type="caution">
    <text evidence="3">The sequence shown here is derived from an EMBL/GenBank/DDBJ whole genome shotgun (WGS) entry which is preliminary data.</text>
</comment>
<sequence>MAKPKNEMARRQTNALTGDEAEKLFETVDETGHSNEEVARRERSRRKEKGTGVDIDPLSADDPSGSNVGKVIAKTAVGFVLVFLVIVVAGQVIFGVVRRSNTADLAHDVTVATVASALRGGVEWGNGFTQFPEDFSVQEADENTGTVEVTVIDTTSEDALECFAGSQVQASAFSVNCLLNPNINTVIYHVNVHMDENGKFKTAQLFGFLKPTGDVTSFITFVWSKTQSSTGVNFNCSITGVDETLEEELRDQVTTSFTPVAILNDLTGGSSTESDTSTSSDSANSGSGSGAK</sequence>
<reference evidence="3 4" key="1">
    <citation type="submission" date="2022-08" db="EMBL/GenBank/DDBJ databases">
        <title>Tractidigestivibacter montrealensis type strain KD21.</title>
        <authorList>
            <person name="Diop K."/>
            <person name="Richard C."/>
            <person name="Routy B."/>
        </authorList>
    </citation>
    <scope>NUCLEOTIDE SEQUENCE [LARGE SCALE GENOMIC DNA]</scope>
    <source>
        <strain evidence="3 4">KD21</strain>
    </source>
</reference>
<keyword evidence="4" id="KW-1185">Reference proteome</keyword>
<name>A0ABT1Z6U6_9ACTN</name>
<evidence type="ECO:0000313" key="3">
    <source>
        <dbReference type="EMBL" id="MCR9035937.1"/>
    </source>
</evidence>
<organism evidence="3 4">
    <name type="scientific">Tractidigestivibacter montrealensis</name>
    <dbReference type="NCBI Taxonomy" id="2972466"/>
    <lineage>
        <taxon>Bacteria</taxon>
        <taxon>Bacillati</taxon>
        <taxon>Actinomycetota</taxon>
        <taxon>Coriobacteriia</taxon>
        <taxon>Coriobacteriales</taxon>
        <taxon>Atopobiaceae</taxon>
        <taxon>Tractidigestivibacter</taxon>
    </lineage>
</organism>
<dbReference type="EMBL" id="JANSKA010000001">
    <property type="protein sequence ID" value="MCR9035937.1"/>
    <property type="molecule type" value="Genomic_DNA"/>
</dbReference>
<evidence type="ECO:0000256" key="2">
    <source>
        <dbReference type="SAM" id="Phobius"/>
    </source>
</evidence>